<evidence type="ECO:0000259" key="11">
    <source>
        <dbReference type="Pfam" id="PF01175"/>
    </source>
</evidence>
<keyword evidence="4 9" id="KW-0369">Histidine metabolism</keyword>
<dbReference type="PROSITE" id="PS01233">
    <property type="entry name" value="UROCANASE"/>
    <property type="match status" value="1"/>
</dbReference>
<feature type="binding site" evidence="9">
    <location>
        <position position="240"/>
    </location>
    <ligand>
        <name>NAD(+)</name>
        <dbReference type="ChEBI" id="CHEBI:57540"/>
    </ligand>
</feature>
<feature type="active site" evidence="9">
    <location>
        <position position="448"/>
    </location>
</feature>
<feature type="binding site" evidence="9">
    <location>
        <position position="530"/>
    </location>
    <ligand>
        <name>NAD(+)</name>
        <dbReference type="ChEBI" id="CHEBI:57540"/>
    </ligand>
</feature>
<dbReference type="NCBIfam" id="TIGR01228">
    <property type="entry name" value="hutU"/>
    <property type="match status" value="1"/>
</dbReference>
<feature type="binding site" evidence="9">
    <location>
        <begin position="80"/>
        <end position="81"/>
    </location>
    <ligand>
        <name>NAD(+)</name>
        <dbReference type="ChEBI" id="CHEBI:57540"/>
    </ligand>
</feature>
<feature type="region of interest" description="Disordered" evidence="10">
    <location>
        <begin position="17"/>
        <end position="37"/>
    </location>
</feature>
<dbReference type="EC" id="4.2.1.49" evidence="3 9"/>
<feature type="binding site" evidence="9">
    <location>
        <begin position="215"/>
        <end position="217"/>
    </location>
    <ligand>
        <name>NAD(+)</name>
        <dbReference type="ChEBI" id="CHEBI:57540"/>
    </ligand>
</feature>
<evidence type="ECO:0000256" key="7">
    <source>
        <dbReference type="ARBA" id="ARBA00031640"/>
    </source>
</evidence>
<sequence>MSGIADTRPAASVVRAAPLREPGDMTDAPSTEARGARTVRAARGSKLSAKSWQTEAPLRMLMNNLDPEVAERPEDLIVYGGTGKAARNWESFDAIVATLERLEDDETLLVQSGKPVGVFRTHAWAPRVLIANSNLVGDWATWPEFRRLESLGLTMYGQMTAGSWIYIGSQGILQGTYETFGAVARVLAERHGRSAEEVAQASLAGTLTLTGGCGGMGGAQPLAVTMNGGAVLIVDVDETRLARRVQHGYLDEYHPDLETALARAVEAKDAGIARSVGVVGNAATIFAELLDREAPIDVVTDQTSAHDPLSYLPEGVSVAEWHELAASDAEEFTRLARASMAKQVEAMVGFQSRGAEVFDYGNSIRREAELGGYAHAFDFPGFVPAYIRPLFAEGKGPFRWAALSGDPADIAATDRAILELFPDDEHLRRWITQAGEKVHFEGLPARICWLGYQERHLAGLKFNEMVASGELSAPVVIGRDHLDSGSVASPYRETESMADGSDAIADWPLLNALLNTASGASWVSIHHGGGVGIGRSIHAGQVVVADGTELAAEKIARVLVNDPGTGVMRHVDAGYERAIEVARERGLDVPMA</sequence>
<dbReference type="HAMAP" id="MF_00577">
    <property type="entry name" value="HutU"/>
    <property type="match status" value="1"/>
</dbReference>
<protein>
    <recommendedName>
        <fullName evidence="3 9">Urocanate hydratase</fullName>
        <shortName evidence="9">Urocanase</shortName>
        <ecNumber evidence="3 9">4.2.1.49</ecNumber>
    </recommendedName>
    <alternativeName>
        <fullName evidence="7 9">Imidazolonepropionate hydrolase</fullName>
    </alternativeName>
</protein>
<dbReference type="AlphaFoldDB" id="A0A918F648"/>
<comment type="similarity">
    <text evidence="2 9">Belongs to the urocanase family.</text>
</comment>
<evidence type="ECO:0000259" key="12">
    <source>
        <dbReference type="Pfam" id="PF17391"/>
    </source>
</evidence>
<evidence type="ECO:0000256" key="9">
    <source>
        <dbReference type="HAMAP-Rule" id="MF_00577"/>
    </source>
</evidence>
<evidence type="ECO:0000256" key="2">
    <source>
        <dbReference type="ARBA" id="ARBA00007578"/>
    </source>
</evidence>
<dbReference type="GO" id="GO:0005737">
    <property type="term" value="C:cytoplasm"/>
    <property type="evidence" value="ECO:0007669"/>
    <property type="project" value="UniProtKB-SubCell"/>
</dbReference>
<proteinExistence type="inferred from homology"/>
<evidence type="ECO:0000256" key="5">
    <source>
        <dbReference type="ARBA" id="ARBA00023027"/>
    </source>
</evidence>
<organism evidence="14 15">
    <name type="scientific">Agromyces mediolanus</name>
    <name type="common">Corynebacterium mediolanum</name>
    <dbReference type="NCBI Taxonomy" id="41986"/>
    <lineage>
        <taxon>Bacteria</taxon>
        <taxon>Bacillati</taxon>
        <taxon>Actinomycetota</taxon>
        <taxon>Actinomycetes</taxon>
        <taxon>Micrococcales</taxon>
        <taxon>Microbacteriaceae</taxon>
        <taxon>Agromyces</taxon>
    </lineage>
</organism>
<dbReference type="GO" id="GO:0016153">
    <property type="term" value="F:urocanate hydratase activity"/>
    <property type="evidence" value="ECO:0007669"/>
    <property type="project" value="UniProtKB-UniRule"/>
</dbReference>
<dbReference type="Proteomes" id="UP000610303">
    <property type="component" value="Unassembled WGS sequence"/>
</dbReference>
<comment type="pathway">
    <text evidence="1 9">Amino-acid degradation; L-histidine degradation into L-glutamate; N-formimidoyl-L-glutamate from L-histidine: step 2/3.</text>
</comment>
<dbReference type="InterPro" id="IPR023636">
    <property type="entry name" value="Urocanase_CS"/>
</dbReference>
<keyword evidence="6 9" id="KW-0456">Lyase</keyword>
<dbReference type="EMBL" id="BMRJ01000001">
    <property type="protein sequence ID" value="GGR12211.1"/>
    <property type="molecule type" value="Genomic_DNA"/>
</dbReference>
<keyword evidence="15" id="KW-1185">Reference proteome</keyword>
<dbReference type="Pfam" id="PF17391">
    <property type="entry name" value="Urocanase_N"/>
    <property type="match status" value="1"/>
</dbReference>
<dbReference type="PIRSF" id="PIRSF001423">
    <property type="entry name" value="Urocanate_hydrat"/>
    <property type="match status" value="1"/>
</dbReference>
<comment type="catalytic activity">
    <reaction evidence="8 9">
        <text>4-imidazolone-5-propanoate = trans-urocanate + H2O</text>
        <dbReference type="Rhea" id="RHEA:13101"/>
        <dbReference type="ChEBI" id="CHEBI:15377"/>
        <dbReference type="ChEBI" id="CHEBI:17771"/>
        <dbReference type="ChEBI" id="CHEBI:77893"/>
        <dbReference type="EC" id="4.2.1.49"/>
    </reaction>
</comment>
<keyword evidence="9" id="KW-0963">Cytoplasm</keyword>
<reference evidence="14" key="2">
    <citation type="submission" date="2020-09" db="EMBL/GenBank/DDBJ databases">
        <authorList>
            <person name="Sun Q."/>
            <person name="Ohkuma M."/>
        </authorList>
    </citation>
    <scope>NUCLEOTIDE SEQUENCE</scope>
    <source>
        <strain evidence="14">JCM 3346</strain>
    </source>
</reference>
<evidence type="ECO:0000256" key="1">
    <source>
        <dbReference type="ARBA" id="ARBA00004794"/>
    </source>
</evidence>
<dbReference type="InterPro" id="IPR036190">
    <property type="entry name" value="Urocanase_sf"/>
</dbReference>
<evidence type="ECO:0000313" key="15">
    <source>
        <dbReference type="Proteomes" id="UP000610303"/>
    </source>
</evidence>
<feature type="domain" description="Urocanase N-terminal" evidence="12">
    <location>
        <begin position="39"/>
        <end position="165"/>
    </location>
</feature>
<feature type="binding site" evidence="9">
    <location>
        <begin position="311"/>
        <end position="312"/>
    </location>
    <ligand>
        <name>NAD(+)</name>
        <dbReference type="ChEBI" id="CHEBI:57540"/>
    </ligand>
</feature>
<feature type="binding site" evidence="9">
    <location>
        <begin position="302"/>
        <end position="306"/>
    </location>
    <ligand>
        <name>NAD(+)</name>
        <dbReference type="ChEBI" id="CHEBI:57540"/>
    </ligand>
</feature>
<dbReference type="Pfam" id="PF17392">
    <property type="entry name" value="Urocanase_C"/>
    <property type="match status" value="1"/>
</dbReference>
<comment type="caution">
    <text evidence="14">The sequence shown here is derived from an EMBL/GenBank/DDBJ whole genome shotgun (WGS) entry which is preliminary data.</text>
</comment>
<feature type="binding site" evidence="9">
    <location>
        <position position="360"/>
    </location>
    <ligand>
        <name>NAD(+)</name>
        <dbReference type="ChEBI" id="CHEBI:57540"/>
    </ligand>
</feature>
<evidence type="ECO:0000256" key="4">
    <source>
        <dbReference type="ARBA" id="ARBA00022808"/>
    </source>
</evidence>
<keyword evidence="5 9" id="KW-0520">NAD</keyword>
<feature type="binding site" evidence="9">
    <location>
        <begin position="281"/>
        <end position="282"/>
    </location>
    <ligand>
        <name>NAD(+)</name>
        <dbReference type="ChEBI" id="CHEBI:57540"/>
    </ligand>
</feature>
<dbReference type="GO" id="GO:0006548">
    <property type="term" value="P:L-histidine catabolic process"/>
    <property type="evidence" value="ECO:0007669"/>
    <property type="project" value="UniProtKB-UniRule"/>
</dbReference>
<comment type="cofactor">
    <cofactor evidence="9">
        <name>NAD(+)</name>
        <dbReference type="ChEBI" id="CHEBI:57540"/>
    </cofactor>
    <text evidence="9">Binds 1 NAD(+) per subunit.</text>
</comment>
<comment type="function">
    <text evidence="9">Catalyzes the conversion of urocanate to 4-imidazolone-5-propionate.</text>
</comment>
<dbReference type="NCBIfam" id="NF003820">
    <property type="entry name" value="PRK05414.1"/>
    <property type="match status" value="1"/>
</dbReference>
<dbReference type="InterPro" id="IPR055351">
    <property type="entry name" value="Urocanase"/>
</dbReference>
<dbReference type="SUPFAM" id="SSF111326">
    <property type="entry name" value="Urocanase"/>
    <property type="match status" value="1"/>
</dbReference>
<feature type="binding site" evidence="9">
    <location>
        <position position="235"/>
    </location>
    <ligand>
        <name>NAD(+)</name>
        <dbReference type="ChEBI" id="CHEBI:57540"/>
    </ligand>
</feature>
<feature type="domain" description="Urocanase Rossmann-like" evidence="11">
    <location>
        <begin position="168"/>
        <end position="386"/>
    </location>
</feature>
<evidence type="ECO:0000259" key="13">
    <source>
        <dbReference type="Pfam" id="PF17392"/>
    </source>
</evidence>
<evidence type="ECO:0000256" key="10">
    <source>
        <dbReference type="SAM" id="MobiDB-lite"/>
    </source>
</evidence>
<feature type="domain" description="Urocanase C-terminal" evidence="13">
    <location>
        <begin position="389"/>
        <end position="583"/>
    </location>
</feature>
<dbReference type="InterPro" id="IPR035400">
    <property type="entry name" value="Urocanase_N"/>
</dbReference>
<dbReference type="InterPro" id="IPR023637">
    <property type="entry name" value="Urocanase-like"/>
</dbReference>
<dbReference type="PANTHER" id="PTHR12216:SF4">
    <property type="entry name" value="UROCANATE HYDRATASE"/>
    <property type="match status" value="1"/>
</dbReference>
<evidence type="ECO:0000256" key="3">
    <source>
        <dbReference type="ARBA" id="ARBA00011992"/>
    </source>
</evidence>
<dbReference type="PANTHER" id="PTHR12216">
    <property type="entry name" value="UROCANATE HYDRATASE"/>
    <property type="match status" value="1"/>
</dbReference>
<evidence type="ECO:0000256" key="6">
    <source>
        <dbReference type="ARBA" id="ARBA00023239"/>
    </source>
</evidence>
<dbReference type="InterPro" id="IPR035401">
    <property type="entry name" value="Urocanase_C"/>
</dbReference>
<dbReference type="Pfam" id="PF01175">
    <property type="entry name" value="Urocanase"/>
    <property type="match status" value="1"/>
</dbReference>
<name>A0A918F648_AGRME</name>
<reference evidence="14" key="1">
    <citation type="journal article" date="2014" name="Int. J. Syst. Evol. Microbiol.">
        <title>Complete genome sequence of Corynebacterium casei LMG S-19264T (=DSM 44701T), isolated from a smear-ripened cheese.</title>
        <authorList>
            <consortium name="US DOE Joint Genome Institute (JGI-PGF)"/>
            <person name="Walter F."/>
            <person name="Albersmeier A."/>
            <person name="Kalinowski J."/>
            <person name="Ruckert C."/>
        </authorList>
    </citation>
    <scope>NUCLEOTIDE SEQUENCE</scope>
    <source>
        <strain evidence="14">JCM 3346</strain>
    </source>
</reference>
<gene>
    <name evidence="9 14" type="primary">hutU</name>
    <name evidence="14" type="ORF">GCM10010196_00760</name>
</gene>
<dbReference type="Gene3D" id="3.40.1770.10">
    <property type="entry name" value="Urocanase superfamily"/>
    <property type="match status" value="1"/>
</dbReference>
<dbReference type="Gene3D" id="3.40.50.10730">
    <property type="entry name" value="Urocanase like domains"/>
    <property type="match status" value="1"/>
</dbReference>
<evidence type="ECO:0000313" key="14">
    <source>
        <dbReference type="EMBL" id="GGR12211.1"/>
    </source>
</evidence>
<evidence type="ECO:0000256" key="8">
    <source>
        <dbReference type="ARBA" id="ARBA00047623"/>
    </source>
</evidence>
<accession>A0A918F648</accession>
<feature type="binding site" evidence="9">
    <location>
        <position position="158"/>
    </location>
    <ligand>
        <name>NAD(+)</name>
        <dbReference type="ChEBI" id="CHEBI:57540"/>
    </ligand>
</feature>
<comment type="subcellular location">
    <subcellularLocation>
        <location evidence="9">Cytoplasm</location>
    </subcellularLocation>
</comment>
<dbReference type="InterPro" id="IPR038364">
    <property type="entry name" value="Urocanase_central_sf"/>
</dbReference>
<dbReference type="InterPro" id="IPR035085">
    <property type="entry name" value="Urocanase_Rossmann-like"/>
</dbReference>